<reference evidence="2 3" key="1">
    <citation type="submission" date="2014-11" db="EMBL/GenBank/DDBJ databases">
        <authorList>
            <person name="Zhu J."/>
            <person name="Qi W."/>
            <person name="Song R."/>
        </authorList>
    </citation>
    <scope>NUCLEOTIDE SEQUENCE [LARGE SCALE GENOMIC DNA]</scope>
</reference>
<evidence type="ECO:0000313" key="2">
    <source>
        <dbReference type="EMBL" id="CEM24026.1"/>
    </source>
</evidence>
<sequence>MGEVISFPQTGTWVDGAELASEEWREEVIRLGKMRPPLSGPWRWVADKRDPEIALLHEAATVRALQRRLWPLLSRDNLASRAEYVVFEGFEAVCWGATEELTLDEAFGSVGRTYERPLILYGKEPSTLIGSPLATPTAGATPPDARYCATDQRDAVRKRHDAQHLKVQKGEDTDTAEETKRLLSRKHD</sequence>
<evidence type="ECO:0000256" key="1">
    <source>
        <dbReference type="SAM" id="MobiDB-lite"/>
    </source>
</evidence>
<proteinExistence type="predicted"/>
<dbReference type="AlphaFoldDB" id="A0A0G4G679"/>
<feature type="compositionally biased region" description="Basic and acidic residues" evidence="1">
    <location>
        <begin position="162"/>
        <end position="181"/>
    </location>
</feature>
<accession>A0A0G4G679</accession>
<dbReference type="InParanoid" id="A0A0G4G679"/>
<protein>
    <submittedName>
        <fullName evidence="2">Uncharacterized protein</fullName>
    </submittedName>
</protein>
<keyword evidence="3" id="KW-1185">Reference proteome</keyword>
<evidence type="ECO:0000313" key="3">
    <source>
        <dbReference type="Proteomes" id="UP000041254"/>
    </source>
</evidence>
<organism evidence="2 3">
    <name type="scientific">Vitrella brassicaformis (strain CCMP3155)</name>
    <dbReference type="NCBI Taxonomy" id="1169540"/>
    <lineage>
        <taxon>Eukaryota</taxon>
        <taxon>Sar</taxon>
        <taxon>Alveolata</taxon>
        <taxon>Colpodellida</taxon>
        <taxon>Vitrellaceae</taxon>
        <taxon>Vitrella</taxon>
    </lineage>
</organism>
<dbReference type="EMBL" id="CDMY01000576">
    <property type="protein sequence ID" value="CEM24026.1"/>
    <property type="molecule type" value="Genomic_DNA"/>
</dbReference>
<gene>
    <name evidence="2" type="ORF">Vbra_4529</name>
</gene>
<feature type="region of interest" description="Disordered" evidence="1">
    <location>
        <begin position="152"/>
        <end position="188"/>
    </location>
</feature>
<dbReference type="VEuPathDB" id="CryptoDB:Vbra_4529"/>
<dbReference type="Proteomes" id="UP000041254">
    <property type="component" value="Unassembled WGS sequence"/>
</dbReference>
<name>A0A0G4G679_VITBC</name>